<evidence type="ECO:0000313" key="3">
    <source>
        <dbReference type="EMBL" id="CAK9869927.1"/>
    </source>
</evidence>
<organism evidence="3 4">
    <name type="scientific">Sphagnum jensenii</name>
    <dbReference type="NCBI Taxonomy" id="128206"/>
    <lineage>
        <taxon>Eukaryota</taxon>
        <taxon>Viridiplantae</taxon>
        <taxon>Streptophyta</taxon>
        <taxon>Embryophyta</taxon>
        <taxon>Bryophyta</taxon>
        <taxon>Sphagnophytina</taxon>
        <taxon>Sphagnopsida</taxon>
        <taxon>Sphagnales</taxon>
        <taxon>Sphagnaceae</taxon>
        <taxon>Sphagnum</taxon>
    </lineage>
</organism>
<dbReference type="EMBL" id="OZ023720">
    <property type="protein sequence ID" value="CAK9869927.1"/>
    <property type="molecule type" value="Genomic_DNA"/>
</dbReference>
<feature type="compositionally biased region" description="Basic residues" evidence="2">
    <location>
        <begin position="211"/>
        <end position="220"/>
    </location>
</feature>
<feature type="region of interest" description="Disordered" evidence="2">
    <location>
        <begin position="165"/>
        <end position="234"/>
    </location>
</feature>
<keyword evidence="4" id="KW-1185">Reference proteome</keyword>
<proteinExistence type="predicted"/>
<evidence type="ECO:0000256" key="1">
    <source>
        <dbReference type="SAM" id="Coils"/>
    </source>
</evidence>
<sequence length="234" mass="27190">MDYSNRTLMDAELNPLAAALASRSKVLFLYAFASRSKVLFLYAFADLVEGFCSLASVSGKKQLPRSEAAMAEATDLGPITLQLDGHHLTFEDCVWLPDYDAEIPARGDAMEQELVQLRRERRVMKKELDRYSAQTQEMKNLKERWNLLDFKYQLLLDMWTMKSLDSKRDNSTSPRRADQRHHSPRRHHHRHSTDRTERNKDGSQQHSPSKKERHSPRHRQSQNGRESPALEDDD</sequence>
<dbReference type="Pfam" id="PF14645">
    <property type="entry name" value="Chibby"/>
    <property type="match status" value="1"/>
</dbReference>
<protein>
    <submittedName>
        <fullName evidence="3">Uncharacterized protein</fullName>
    </submittedName>
</protein>
<feature type="coiled-coil region" evidence="1">
    <location>
        <begin position="107"/>
        <end position="144"/>
    </location>
</feature>
<accession>A0ABP1B4L2</accession>
<keyword evidence="1" id="KW-0175">Coiled coil</keyword>
<dbReference type="Proteomes" id="UP001497522">
    <property type="component" value="Chromosome 19"/>
</dbReference>
<evidence type="ECO:0000256" key="2">
    <source>
        <dbReference type="SAM" id="MobiDB-lite"/>
    </source>
</evidence>
<name>A0ABP1B4L2_9BRYO</name>
<feature type="compositionally biased region" description="Basic residues" evidence="2">
    <location>
        <begin position="182"/>
        <end position="192"/>
    </location>
</feature>
<evidence type="ECO:0000313" key="4">
    <source>
        <dbReference type="Proteomes" id="UP001497522"/>
    </source>
</evidence>
<feature type="compositionally biased region" description="Basic and acidic residues" evidence="2">
    <location>
        <begin position="165"/>
        <end position="181"/>
    </location>
</feature>
<gene>
    <name evidence="3" type="ORF">CSSPJE1EN2_LOCUS12664</name>
</gene>
<feature type="compositionally biased region" description="Basic and acidic residues" evidence="2">
    <location>
        <begin position="193"/>
        <end position="203"/>
    </location>
</feature>
<reference evidence="3" key="1">
    <citation type="submission" date="2024-03" db="EMBL/GenBank/DDBJ databases">
        <authorList>
            <consortium name="ELIXIR-Norway"/>
            <consortium name="Elixir Norway"/>
        </authorList>
    </citation>
    <scope>NUCLEOTIDE SEQUENCE</scope>
</reference>
<dbReference type="InterPro" id="IPR028118">
    <property type="entry name" value="Chibby_fam"/>
</dbReference>